<gene>
    <name evidence="3" type="ORF">EVEC_LOCUS3971</name>
</gene>
<dbReference type="InterPro" id="IPR033124">
    <property type="entry name" value="Ser_caboxypep_his_AS"/>
</dbReference>
<organism evidence="5">
    <name type="scientific">Enterobius vermicularis</name>
    <name type="common">Human pinworm</name>
    <dbReference type="NCBI Taxonomy" id="51028"/>
    <lineage>
        <taxon>Eukaryota</taxon>
        <taxon>Metazoa</taxon>
        <taxon>Ecdysozoa</taxon>
        <taxon>Nematoda</taxon>
        <taxon>Chromadorea</taxon>
        <taxon>Rhabditida</taxon>
        <taxon>Spirurina</taxon>
        <taxon>Oxyuridomorpha</taxon>
        <taxon>Oxyuroidea</taxon>
        <taxon>Oxyuridae</taxon>
        <taxon>Enterobius</taxon>
    </lineage>
</organism>
<dbReference type="OrthoDB" id="735686at2759"/>
<comment type="similarity">
    <text evidence="1 2">Belongs to the peptidase S10 family.</text>
</comment>
<feature type="signal peptide" evidence="2">
    <location>
        <begin position="1"/>
        <end position="17"/>
    </location>
</feature>
<evidence type="ECO:0000313" key="5">
    <source>
        <dbReference type="WBParaSite" id="EVEC_0000426301-mRNA-1"/>
    </source>
</evidence>
<dbReference type="PRINTS" id="PR00724">
    <property type="entry name" value="CRBOXYPTASEC"/>
</dbReference>
<dbReference type="EMBL" id="UXUI01007728">
    <property type="protein sequence ID" value="VDD89135.1"/>
    <property type="molecule type" value="Genomic_DNA"/>
</dbReference>
<reference evidence="3 4" key="2">
    <citation type="submission" date="2018-10" db="EMBL/GenBank/DDBJ databases">
        <authorList>
            <consortium name="Pathogen Informatics"/>
        </authorList>
    </citation>
    <scope>NUCLEOTIDE SEQUENCE [LARGE SCALE GENOMIC DNA]</scope>
</reference>
<dbReference type="PROSITE" id="PS00131">
    <property type="entry name" value="CARBOXYPEPT_SER_SER"/>
    <property type="match status" value="2"/>
</dbReference>
<accession>A0A0N4V2N1</accession>
<evidence type="ECO:0000313" key="4">
    <source>
        <dbReference type="Proteomes" id="UP000274131"/>
    </source>
</evidence>
<sequence>MNFFIWLLLLTPLVARAEQIKSLPGATVSNRFKQYSGYVDVDDTHLHYWFAESQNNPAKDPMLLWLTGGPGCSSLSALLTENGPYNILSDGKTLAENKYSWNTRANIVFLESPSGVGFSYSKSGNYATDDAKVARLNRLALVEFFKQFPNFKNNDFYVTGESYGGMYVPTLVQEILDYQDEFQFNIKGFAIGNGQMSYQLDTNTLMQFAYGHGLVDEQTWQKVSKECCNGEIVNCDFFSFDGFGFCPNFVKETSELCWFGGVNPYNMFADCAPDERFYHHAKVKFGKQPRVKESSVPCINTTACTAYLNQPEVRSALFIPDEALRWAMCSDTVGDGYRMIYQDMSSQVKNAVSAGLRVLIYNGDGDMACNFIMGQRFVNGLGYKMTSAKRVFYVNNQAAGYHTQYGNVEFIAIPVNILPFKPRLFYCFTVYFLHGWTTVSVTFGRKMLRLLQLSLLTLLSCRVYSQEIRSLPGTEAIKINFKHYSGFFKVSETHFLHYWFVESQRDPAQDPLIFWFNGGPGCSSLDGLLNEMGPYVANIDGKTLRKNENAWNKFASVVYIESPAGVGYSYATDEDTDTDDDKTSFENYQAVKEFFKAFPQFRDHNTFIMGESYGGVYVPTLTARIVDGMKDFPIRLRGMALGNGYVNEKLNVDTSVRYAYGHGIIDEKSWNTLEEECCSGCIDSCDLTRATGHCARMVEDIFQFLWFGGLNPYDLYRSCDPNPDLNGEKMRSVRSGLLPRFLSVATGKKEFGPYSKAVPILYGDAPCLNDSDVIAYMNTPSVREALHIPKNLSKWDICSNQVVKFKTIIKHKVEITTSYKKQYTDMSPFIKKIVRANVRVLLYYGDTDMACNFMMGQQFAAGLGFKRQLKKTAWKFDKQIAGFKTLYEGLTFITVRGAGHMAPQWRAPEMQYAIQQFLLNHPI</sequence>
<dbReference type="Proteomes" id="UP000274131">
    <property type="component" value="Unassembled WGS sequence"/>
</dbReference>
<reference evidence="5" key="1">
    <citation type="submission" date="2017-02" db="UniProtKB">
        <authorList>
            <consortium name="WormBaseParasite"/>
        </authorList>
    </citation>
    <scope>IDENTIFICATION</scope>
</reference>
<dbReference type="WBParaSite" id="EVEC_0000426301-mRNA-1">
    <property type="protein sequence ID" value="EVEC_0000426301-mRNA-1"/>
    <property type="gene ID" value="EVEC_0000426301"/>
</dbReference>
<dbReference type="STRING" id="51028.A0A0N4V2N1"/>
<keyword evidence="4" id="KW-1185">Reference proteome</keyword>
<dbReference type="SUPFAM" id="SSF53474">
    <property type="entry name" value="alpha/beta-Hydrolases"/>
    <property type="match status" value="2"/>
</dbReference>
<dbReference type="PANTHER" id="PTHR11802:SF38">
    <property type="entry name" value="SERINE CARBOXYPEPTIDASE CTSA-1.2"/>
    <property type="match status" value="1"/>
</dbReference>
<dbReference type="Pfam" id="PF00450">
    <property type="entry name" value="Peptidase_S10"/>
    <property type="match status" value="2"/>
</dbReference>
<dbReference type="AlphaFoldDB" id="A0A0N4V2N1"/>
<evidence type="ECO:0000256" key="1">
    <source>
        <dbReference type="ARBA" id="ARBA00009431"/>
    </source>
</evidence>
<dbReference type="FunFam" id="3.40.50.1820:FF:000055">
    <property type="entry name" value="Carboxypeptidase"/>
    <property type="match status" value="2"/>
</dbReference>
<protein>
    <recommendedName>
        <fullName evidence="2">Carboxypeptidase</fullName>
        <ecNumber evidence="2">3.4.16.-</ecNumber>
    </recommendedName>
</protein>
<dbReference type="InterPro" id="IPR029058">
    <property type="entry name" value="AB_hydrolase_fold"/>
</dbReference>
<dbReference type="InterPro" id="IPR018202">
    <property type="entry name" value="Ser_caboxypep_ser_AS"/>
</dbReference>
<dbReference type="Gene3D" id="3.40.50.1820">
    <property type="entry name" value="alpha/beta hydrolase"/>
    <property type="match status" value="2"/>
</dbReference>
<dbReference type="GO" id="GO:0004185">
    <property type="term" value="F:serine-type carboxypeptidase activity"/>
    <property type="evidence" value="ECO:0007669"/>
    <property type="project" value="UniProtKB-UniRule"/>
</dbReference>
<dbReference type="PROSITE" id="PS00560">
    <property type="entry name" value="CARBOXYPEPT_SER_HIS"/>
    <property type="match status" value="1"/>
</dbReference>
<keyword evidence="2" id="KW-0378">Hydrolase</keyword>
<dbReference type="EC" id="3.4.16.-" evidence="2"/>
<keyword evidence="2" id="KW-0121">Carboxypeptidase</keyword>
<name>A0A0N4V2N1_ENTVE</name>
<dbReference type="GO" id="GO:0006508">
    <property type="term" value="P:proteolysis"/>
    <property type="evidence" value="ECO:0007669"/>
    <property type="project" value="UniProtKB-KW"/>
</dbReference>
<dbReference type="InterPro" id="IPR001563">
    <property type="entry name" value="Peptidase_S10"/>
</dbReference>
<evidence type="ECO:0000256" key="2">
    <source>
        <dbReference type="RuleBase" id="RU361156"/>
    </source>
</evidence>
<keyword evidence="2" id="KW-0732">Signal</keyword>
<proteinExistence type="inferred from homology"/>
<feature type="chain" id="PRO_5043073181" description="Carboxypeptidase" evidence="2">
    <location>
        <begin position="18"/>
        <end position="923"/>
    </location>
</feature>
<dbReference type="PANTHER" id="PTHR11802">
    <property type="entry name" value="SERINE PROTEASE FAMILY S10 SERINE CARBOXYPEPTIDASE"/>
    <property type="match status" value="1"/>
</dbReference>
<keyword evidence="2" id="KW-0645">Protease</keyword>
<evidence type="ECO:0000313" key="3">
    <source>
        <dbReference type="EMBL" id="VDD89135.1"/>
    </source>
</evidence>